<dbReference type="PANTHER" id="PTHR43818:SF11">
    <property type="entry name" value="BCDNA.GH03377"/>
    <property type="match status" value="1"/>
</dbReference>
<dbReference type="SUPFAM" id="SSF55347">
    <property type="entry name" value="Glyceraldehyde-3-phosphate dehydrogenase-like, C-terminal domain"/>
    <property type="match status" value="1"/>
</dbReference>
<dbReference type="EMBL" id="CP155447">
    <property type="protein sequence ID" value="XBH04202.1"/>
    <property type="molecule type" value="Genomic_DNA"/>
</dbReference>
<evidence type="ECO:0000259" key="3">
    <source>
        <dbReference type="Pfam" id="PF22725"/>
    </source>
</evidence>
<organism evidence="4">
    <name type="scientific">Singulisphaera sp. Ch08</name>
    <dbReference type="NCBI Taxonomy" id="3120278"/>
    <lineage>
        <taxon>Bacteria</taxon>
        <taxon>Pseudomonadati</taxon>
        <taxon>Planctomycetota</taxon>
        <taxon>Planctomycetia</taxon>
        <taxon>Isosphaerales</taxon>
        <taxon>Isosphaeraceae</taxon>
        <taxon>Singulisphaera</taxon>
    </lineage>
</organism>
<dbReference type="Gene3D" id="3.30.360.10">
    <property type="entry name" value="Dihydrodipicolinate Reductase, domain 2"/>
    <property type="match status" value="1"/>
</dbReference>
<dbReference type="InterPro" id="IPR000683">
    <property type="entry name" value="Gfo/Idh/MocA-like_OxRdtase_N"/>
</dbReference>
<dbReference type="InterPro" id="IPR050463">
    <property type="entry name" value="Gfo/Idh/MocA_oxidrdct_glycsds"/>
</dbReference>
<feature type="domain" description="Gfo/Idh/MocA-like oxidoreductase N-terminal" evidence="2">
    <location>
        <begin position="6"/>
        <end position="131"/>
    </location>
</feature>
<feature type="domain" description="GFO/IDH/MocA-like oxidoreductase" evidence="3">
    <location>
        <begin position="141"/>
        <end position="262"/>
    </location>
</feature>
<dbReference type="GO" id="GO:0016491">
    <property type="term" value="F:oxidoreductase activity"/>
    <property type="evidence" value="ECO:0007669"/>
    <property type="project" value="UniProtKB-KW"/>
</dbReference>
<dbReference type="SUPFAM" id="SSF51735">
    <property type="entry name" value="NAD(P)-binding Rossmann-fold domains"/>
    <property type="match status" value="1"/>
</dbReference>
<dbReference type="GO" id="GO:0000166">
    <property type="term" value="F:nucleotide binding"/>
    <property type="evidence" value="ECO:0007669"/>
    <property type="project" value="InterPro"/>
</dbReference>
<protein>
    <submittedName>
        <fullName evidence="4">Gfo/Idh/MocA family oxidoreductase</fullName>
    </submittedName>
</protein>
<dbReference type="InterPro" id="IPR036291">
    <property type="entry name" value="NAD(P)-bd_dom_sf"/>
</dbReference>
<dbReference type="Pfam" id="PF22725">
    <property type="entry name" value="GFO_IDH_MocA_C3"/>
    <property type="match status" value="1"/>
</dbReference>
<evidence type="ECO:0000313" key="4">
    <source>
        <dbReference type="EMBL" id="XBH04202.1"/>
    </source>
</evidence>
<dbReference type="PANTHER" id="PTHR43818">
    <property type="entry name" value="BCDNA.GH03377"/>
    <property type="match status" value="1"/>
</dbReference>
<dbReference type="InterPro" id="IPR055170">
    <property type="entry name" value="GFO_IDH_MocA-like_dom"/>
</dbReference>
<sequence length="333" mass="34864">MANSALRIGIVGCGFAARVHLGRLLTLEGVQVVGCADPDLDAAKALVSLIPVPEAGPPAVAFADHRELLKQSVPDALAIFTPHVAHYRPAMDALQADCHLFIEKPLSTNVQEAADIVGLARGRNRKVGVGHQYRLLPSLVEARRRLSEGAIGPLRLVTATLAQNWLATHGGAENSWRFDPKFSGGGILADAGDHLIDALLWSTGQVATDVAAVQNRLESGLDLVTAAAIRLVDGTPVTLAVSGVSPGQLFEIQFFGERGKLRATEKSLLEQIGDAPAETVPLAEATESIDGNFVAAVVNDAPLCCPAEAALDTVRLLEAIARSAATGQAVRLA</sequence>
<dbReference type="Pfam" id="PF01408">
    <property type="entry name" value="GFO_IDH_MocA"/>
    <property type="match status" value="1"/>
</dbReference>
<accession>A0AAU7CGY2</accession>
<gene>
    <name evidence="4" type="ORF">V5E97_38800</name>
</gene>
<reference evidence="4" key="1">
    <citation type="submission" date="2024-05" db="EMBL/GenBank/DDBJ databases">
        <title>Planctomycetes of the genus Singulisphaera possess chitinolytic capabilities.</title>
        <authorList>
            <person name="Ivanova A."/>
        </authorList>
    </citation>
    <scope>NUCLEOTIDE SEQUENCE</scope>
    <source>
        <strain evidence="4">Ch08T</strain>
    </source>
</reference>
<evidence type="ECO:0000259" key="2">
    <source>
        <dbReference type="Pfam" id="PF01408"/>
    </source>
</evidence>
<proteinExistence type="predicted"/>
<evidence type="ECO:0000256" key="1">
    <source>
        <dbReference type="ARBA" id="ARBA00023002"/>
    </source>
</evidence>
<keyword evidence="1" id="KW-0560">Oxidoreductase</keyword>
<name>A0AAU7CGY2_9BACT</name>
<dbReference type="Gene3D" id="3.40.50.720">
    <property type="entry name" value="NAD(P)-binding Rossmann-like Domain"/>
    <property type="match status" value="1"/>
</dbReference>
<dbReference type="RefSeq" id="WP_406696955.1">
    <property type="nucleotide sequence ID" value="NZ_CP155447.1"/>
</dbReference>
<dbReference type="AlphaFoldDB" id="A0AAU7CGY2"/>